<gene>
    <name evidence="4" type="primary">pknH_8</name>
    <name evidence="4" type="ORF">LAUMK136_02669</name>
</gene>
<evidence type="ECO:0000256" key="2">
    <source>
        <dbReference type="SAM" id="Phobius"/>
    </source>
</evidence>
<dbReference type="AlphaFoldDB" id="A0A498Q2G5"/>
<dbReference type="GO" id="GO:0004674">
    <property type="term" value="F:protein serine/threonine kinase activity"/>
    <property type="evidence" value="ECO:0007669"/>
    <property type="project" value="UniProtKB-EC"/>
</dbReference>
<keyword evidence="5" id="KW-1185">Reference proteome</keyword>
<dbReference type="InterPro" id="IPR038232">
    <property type="entry name" value="PknH-like_Extracell_sf"/>
</dbReference>
<feature type="transmembrane region" description="Helical" evidence="2">
    <location>
        <begin position="107"/>
        <end position="130"/>
    </location>
</feature>
<evidence type="ECO:0000256" key="1">
    <source>
        <dbReference type="SAM" id="MobiDB-lite"/>
    </source>
</evidence>
<dbReference type="Gene3D" id="3.40.1000.70">
    <property type="entry name" value="PknH-like extracellular domain"/>
    <property type="match status" value="1"/>
</dbReference>
<feature type="domain" description="PknH-like extracellular" evidence="3">
    <location>
        <begin position="163"/>
        <end position="349"/>
    </location>
</feature>
<feature type="region of interest" description="Disordered" evidence="1">
    <location>
        <begin position="134"/>
        <end position="161"/>
    </location>
</feature>
<accession>A0A498Q2G5</accession>
<feature type="region of interest" description="Disordered" evidence="1">
    <location>
        <begin position="1"/>
        <end position="95"/>
    </location>
</feature>
<feature type="compositionally biased region" description="Low complexity" evidence="1">
    <location>
        <begin position="141"/>
        <end position="153"/>
    </location>
</feature>
<dbReference type="Pfam" id="PF14032">
    <property type="entry name" value="PknH_C"/>
    <property type="match status" value="1"/>
</dbReference>
<keyword evidence="4" id="KW-0808">Transferase</keyword>
<keyword evidence="2" id="KW-1133">Transmembrane helix</keyword>
<keyword evidence="4" id="KW-0418">Kinase</keyword>
<dbReference type="EMBL" id="UPHP01000062">
    <property type="protein sequence ID" value="VBA38813.1"/>
    <property type="molecule type" value="Genomic_DNA"/>
</dbReference>
<proteinExistence type="predicted"/>
<keyword evidence="2" id="KW-0812">Transmembrane</keyword>
<keyword evidence="2" id="KW-0472">Membrane</keyword>
<evidence type="ECO:0000259" key="3">
    <source>
        <dbReference type="Pfam" id="PF14032"/>
    </source>
</evidence>
<dbReference type="InterPro" id="IPR026954">
    <property type="entry name" value="PknH-like_Extracell"/>
</dbReference>
<organism evidence="4 5">
    <name type="scientific">Mycobacterium attenuatum</name>
    <dbReference type="NCBI Taxonomy" id="2341086"/>
    <lineage>
        <taxon>Bacteria</taxon>
        <taxon>Bacillati</taxon>
        <taxon>Actinomycetota</taxon>
        <taxon>Actinomycetes</taxon>
        <taxon>Mycobacteriales</taxon>
        <taxon>Mycobacteriaceae</taxon>
        <taxon>Mycobacterium</taxon>
    </lineage>
</organism>
<sequence length="353" mass="36937">MSNDVDPQSPGPEPDPFRDVCSGGSPGQLRGTNDIESGGTGAQPGGFADSDSTSPSKEPVPEYFSTPSGPPLPPLIEAFPGHHEVLQPPKPPKKTAARVVGSRRIRWPAVAVGVAGGAVILVVVMSTVLLTNRHGAKPRHSAAPPTTTVAPPASTSPPPTLTTPDQLNGILLSADDVNVIMGASTIQLIDSYEQLDPTPITVSNPDCQGALYAMQGPAYAGSGQTAVRAQVLSEPGRVHAHWVNQAAVTFASADDATRFVQTSTDKWKNCANRTVSVTNSKGETFRWSFTSLSGRPPNISLNDLQEGASNNWGCQHALSAVFNVVIDVNACGYHIADEGRQLADKMVAKVAGR</sequence>
<evidence type="ECO:0000313" key="4">
    <source>
        <dbReference type="EMBL" id="VBA38813.1"/>
    </source>
</evidence>
<name>A0A498Q2G5_9MYCO</name>
<evidence type="ECO:0000313" key="5">
    <source>
        <dbReference type="Proteomes" id="UP000273307"/>
    </source>
</evidence>
<dbReference type="EC" id="2.7.11.1" evidence="4"/>
<dbReference type="Proteomes" id="UP000273307">
    <property type="component" value="Unassembled WGS sequence"/>
</dbReference>
<protein>
    <submittedName>
        <fullName evidence="4">Serine/threonine-protein kinase PknH</fullName>
        <ecNumber evidence="4">2.7.11.1</ecNumber>
    </submittedName>
</protein>
<reference evidence="4 5" key="1">
    <citation type="submission" date="2018-09" db="EMBL/GenBank/DDBJ databases">
        <authorList>
            <person name="Tagini F."/>
        </authorList>
    </citation>
    <scope>NUCLEOTIDE SEQUENCE [LARGE SCALE GENOMIC DNA]</scope>
    <source>
        <strain evidence="4 5">MK136</strain>
    </source>
</reference>